<gene>
    <name evidence="15" type="primary">LOC113495693</name>
</gene>
<dbReference type="RefSeq" id="XP_026730370.1">
    <property type="nucleotide sequence ID" value="XM_026874569.1"/>
</dbReference>
<evidence type="ECO:0000256" key="5">
    <source>
        <dbReference type="ARBA" id="ARBA00022638"/>
    </source>
</evidence>
<keyword evidence="4" id="KW-0929">Antimicrobial</keyword>
<dbReference type="GO" id="GO:0003796">
    <property type="term" value="F:lysozyme activity"/>
    <property type="evidence" value="ECO:0007669"/>
    <property type="project" value="UniProtKB-EC"/>
</dbReference>
<dbReference type="PRINTS" id="PR00135">
    <property type="entry name" value="LYZLACT"/>
</dbReference>
<feature type="compositionally biased region" description="Low complexity" evidence="11">
    <location>
        <begin position="604"/>
        <end position="621"/>
    </location>
</feature>
<dbReference type="Proteomes" id="UP000322000">
    <property type="component" value="Chromosome 7"/>
</dbReference>
<feature type="compositionally biased region" description="Polar residues" evidence="11">
    <location>
        <begin position="690"/>
        <end position="703"/>
    </location>
</feature>
<evidence type="ECO:0000256" key="3">
    <source>
        <dbReference type="ARBA" id="ARBA00020438"/>
    </source>
</evidence>
<evidence type="ECO:0000256" key="9">
    <source>
        <dbReference type="ARBA" id="ARBA00031262"/>
    </source>
</evidence>
<protein>
    <recommendedName>
        <fullName evidence="3">Lysozyme</fullName>
        <ecNumber evidence="2">3.2.1.17</ecNumber>
    </recommendedName>
    <alternativeName>
        <fullName evidence="9">1,4-beta-N-acetylmuramidase</fullName>
    </alternativeName>
</protein>
<dbReference type="OrthoDB" id="195015at2759"/>
<evidence type="ECO:0000256" key="1">
    <source>
        <dbReference type="ARBA" id="ARBA00000632"/>
    </source>
</evidence>
<evidence type="ECO:0000256" key="10">
    <source>
        <dbReference type="RuleBase" id="RU004440"/>
    </source>
</evidence>
<dbReference type="GeneID" id="113495693"/>
<dbReference type="SMART" id="SM00263">
    <property type="entry name" value="LYZ1"/>
    <property type="match status" value="1"/>
</dbReference>
<evidence type="ECO:0000313" key="14">
    <source>
        <dbReference type="Proteomes" id="UP000322000"/>
    </source>
</evidence>
<evidence type="ECO:0000313" key="15">
    <source>
        <dbReference type="RefSeq" id="XP_026730370.1"/>
    </source>
</evidence>
<keyword evidence="5" id="KW-0081">Bacteriolytic enzyme</keyword>
<evidence type="ECO:0000256" key="6">
    <source>
        <dbReference type="ARBA" id="ARBA00022801"/>
    </source>
</evidence>
<feature type="chain" id="PRO_5028981854" description="Lysozyme" evidence="12">
    <location>
        <begin position="18"/>
        <end position="722"/>
    </location>
</feature>
<keyword evidence="8" id="KW-0326">Glycosidase</keyword>
<evidence type="ECO:0000256" key="11">
    <source>
        <dbReference type="SAM" id="MobiDB-lite"/>
    </source>
</evidence>
<dbReference type="SUPFAM" id="SSF53955">
    <property type="entry name" value="Lysozyme-like"/>
    <property type="match status" value="1"/>
</dbReference>
<feature type="region of interest" description="Disordered" evidence="11">
    <location>
        <begin position="604"/>
        <end position="634"/>
    </location>
</feature>
<dbReference type="KEGG" id="tnl:113495693"/>
<dbReference type="PANTHER" id="PTHR11407">
    <property type="entry name" value="LYSOZYME C"/>
    <property type="match status" value="1"/>
</dbReference>
<feature type="compositionally biased region" description="Low complexity" evidence="11">
    <location>
        <begin position="232"/>
        <end position="247"/>
    </location>
</feature>
<dbReference type="Gene3D" id="1.10.530.10">
    <property type="match status" value="1"/>
</dbReference>
<comment type="similarity">
    <text evidence="10">Belongs to the glycosyl hydrolase 22 family.</text>
</comment>
<organism evidence="14 15">
    <name type="scientific">Trichoplusia ni</name>
    <name type="common">Cabbage looper</name>
    <dbReference type="NCBI Taxonomy" id="7111"/>
    <lineage>
        <taxon>Eukaryota</taxon>
        <taxon>Metazoa</taxon>
        <taxon>Ecdysozoa</taxon>
        <taxon>Arthropoda</taxon>
        <taxon>Hexapoda</taxon>
        <taxon>Insecta</taxon>
        <taxon>Pterygota</taxon>
        <taxon>Neoptera</taxon>
        <taxon>Endopterygota</taxon>
        <taxon>Lepidoptera</taxon>
        <taxon>Glossata</taxon>
        <taxon>Ditrysia</taxon>
        <taxon>Noctuoidea</taxon>
        <taxon>Noctuidae</taxon>
        <taxon>Plusiinae</taxon>
        <taxon>Trichoplusia</taxon>
    </lineage>
</organism>
<sequence>MYRVAWLTCALLALAAARVYERCELARELLALGVRPDHVSTWVCIAYHESRFDTAAKNHYSGDHGIFQISELYWCGPGKACGLPCSALRDDDISNDLECALQVHEEHTRLQGNGFLAWVVYPQHCKHNTKKYLVDCDTNVKYTVPITRSRPNYYEDTYNYNVPNNTFNRQNIENLLPPYLAIGSIFRGNYGKVLDQNRENIDWYNYKIKNIDELKLPVFDTPSQPYSMPPATTERTTTTSTTTTTTTPAPYIPRVKVWRTIETNQFRKKRPNSDNTTPISTTTKDYADQPETTPRLTTYTSPTSTARPSSEYSTTAAYLQNATLTTLRSTSVTTTSYSPTPTLPTNRPEYTTTTQKPTTTTIAPRNTVTYTSRTLAERSTSTISRHIETTTNKPRTEKPAAITIAPRNFVFTTTYRTRDSSTVSPTTVTIYPRNTVTTTYKPWTSTTEKPTTTTLSPRSTMYNSWFTTSVRSKSTTEKVTTTTSSSRSPVTTTRPWFTTTVRPTTSSITPRNFLTTTYRPWFTTISSTTQKPTTTTFSPRKIASTTYRPSTTTTQMTSTRRPTTVQVRNTVRTTASTTQRPVTTTNKAITKTDFSWYTFTSRTATTPPTTKQQSTLQSSTPAFPTQTKTNAPYAVTQPVRYTSSSQTDPTRKPRTTQSIFDLYLNPTKPPKLPRYSPPENKYRLKIFEGGTTTPPSVMQSTKSIDPAKNYIRRQALRDSHDK</sequence>
<keyword evidence="14" id="KW-1185">Reference proteome</keyword>
<feature type="region of interest" description="Disordered" evidence="11">
    <location>
        <begin position="222"/>
        <end position="248"/>
    </location>
</feature>
<dbReference type="InterPro" id="IPR019799">
    <property type="entry name" value="Glyco_hydro_22_CS"/>
</dbReference>
<comment type="catalytic activity">
    <reaction evidence="1">
        <text>Hydrolysis of (1-&gt;4)-beta-linkages between N-acetylmuramic acid and N-acetyl-D-glucosamine residues in a peptidoglycan and between N-acetyl-D-glucosamine residues in chitodextrins.</text>
        <dbReference type="EC" id="3.2.1.17"/>
    </reaction>
</comment>
<dbReference type="PROSITE" id="PS00128">
    <property type="entry name" value="GLYCOSYL_HYDROL_F22_1"/>
    <property type="match status" value="1"/>
</dbReference>
<feature type="domain" description="Glycosyl hydrolases family 22 (GH22)" evidence="13">
    <location>
        <begin position="81"/>
        <end position="99"/>
    </location>
</feature>
<name>A0A7E5VPW4_TRINI</name>
<evidence type="ECO:0000256" key="7">
    <source>
        <dbReference type="ARBA" id="ARBA00023157"/>
    </source>
</evidence>
<keyword evidence="12" id="KW-0732">Signal</keyword>
<dbReference type="InterPro" id="IPR001916">
    <property type="entry name" value="Glyco_hydro_22"/>
</dbReference>
<accession>A0A7E5VPW4</accession>
<feature type="compositionally biased region" description="Polar residues" evidence="11">
    <location>
        <begin position="273"/>
        <end position="284"/>
    </location>
</feature>
<feature type="region of interest" description="Disordered" evidence="11">
    <location>
        <begin position="264"/>
        <end position="313"/>
    </location>
</feature>
<reference evidence="15" key="1">
    <citation type="submission" date="2025-08" db="UniProtKB">
        <authorList>
            <consortium name="RefSeq"/>
        </authorList>
    </citation>
    <scope>IDENTIFICATION</scope>
</reference>
<dbReference type="AlphaFoldDB" id="A0A7E5VPW4"/>
<evidence type="ECO:0000256" key="4">
    <source>
        <dbReference type="ARBA" id="ARBA00022529"/>
    </source>
</evidence>
<proteinExistence type="inferred from homology"/>
<dbReference type="PANTHER" id="PTHR11407:SF63">
    <property type="entry name" value="LYSOZYME C"/>
    <property type="match status" value="1"/>
</dbReference>
<dbReference type="Pfam" id="PF00062">
    <property type="entry name" value="Lys"/>
    <property type="match status" value="1"/>
</dbReference>
<feature type="region of interest" description="Disordered" evidence="11">
    <location>
        <begin position="330"/>
        <end position="359"/>
    </location>
</feature>
<feature type="signal peptide" evidence="12">
    <location>
        <begin position="1"/>
        <end position="17"/>
    </location>
</feature>
<keyword evidence="7" id="KW-1015">Disulfide bond</keyword>
<dbReference type="EC" id="3.2.1.17" evidence="2"/>
<dbReference type="PROSITE" id="PS51348">
    <property type="entry name" value="GLYCOSYL_HYDROL_F22_2"/>
    <property type="match status" value="1"/>
</dbReference>
<feature type="region of interest" description="Disordered" evidence="11">
    <location>
        <begin position="688"/>
        <end position="722"/>
    </location>
</feature>
<dbReference type="GO" id="GO:0031640">
    <property type="term" value="P:killing of cells of another organism"/>
    <property type="evidence" value="ECO:0007669"/>
    <property type="project" value="UniProtKB-KW"/>
</dbReference>
<dbReference type="InterPro" id="IPR023346">
    <property type="entry name" value="Lysozyme-like_dom_sf"/>
</dbReference>
<evidence type="ECO:0000256" key="8">
    <source>
        <dbReference type="ARBA" id="ARBA00023295"/>
    </source>
</evidence>
<dbReference type="InParanoid" id="A0A7E5VPW4"/>
<dbReference type="GO" id="GO:0042742">
    <property type="term" value="P:defense response to bacterium"/>
    <property type="evidence" value="ECO:0007669"/>
    <property type="project" value="UniProtKB-KW"/>
</dbReference>
<evidence type="ECO:0000259" key="13">
    <source>
        <dbReference type="PROSITE" id="PS00128"/>
    </source>
</evidence>
<dbReference type="CDD" id="cd16899">
    <property type="entry name" value="LYZ_C_invert"/>
    <property type="match status" value="1"/>
</dbReference>
<keyword evidence="6" id="KW-0378">Hydrolase</keyword>
<feature type="compositionally biased region" description="Low complexity" evidence="11">
    <location>
        <begin position="290"/>
        <end position="310"/>
    </location>
</feature>
<evidence type="ECO:0000256" key="12">
    <source>
        <dbReference type="SAM" id="SignalP"/>
    </source>
</evidence>
<evidence type="ECO:0000256" key="2">
    <source>
        <dbReference type="ARBA" id="ARBA00012732"/>
    </source>
</evidence>